<reference evidence="1 2" key="1">
    <citation type="submission" date="2023-11" db="EMBL/GenBank/DDBJ databases">
        <authorList>
            <person name="Hedman E."/>
            <person name="Englund M."/>
            <person name="Stromberg M."/>
            <person name="Nyberg Akerstrom W."/>
            <person name="Nylinder S."/>
            <person name="Jareborg N."/>
            <person name="Kallberg Y."/>
            <person name="Kronander E."/>
        </authorList>
    </citation>
    <scope>NUCLEOTIDE SEQUENCE [LARGE SCALE GENOMIC DNA]</scope>
</reference>
<dbReference type="Proteomes" id="UP001314205">
    <property type="component" value="Unassembled WGS sequence"/>
</dbReference>
<keyword evidence="2" id="KW-1185">Reference proteome</keyword>
<protein>
    <submittedName>
        <fullName evidence="1">Uncharacterized protein</fullName>
    </submittedName>
</protein>
<evidence type="ECO:0000313" key="1">
    <source>
        <dbReference type="EMBL" id="CAK1588643.1"/>
    </source>
</evidence>
<evidence type="ECO:0000313" key="2">
    <source>
        <dbReference type="Proteomes" id="UP001314205"/>
    </source>
</evidence>
<dbReference type="AlphaFoldDB" id="A0AAV1L032"/>
<sequence>MTNSWKLYIRSELTSARPVAEVRKTSPITLNLMAIRREMKLQSSTDFIAYRQLNRQINKCKRRDLRNFHTARIEEAIKQNQGCKVFARVLSARKSQLSKLKTECGRIVSGIPYTLSKIEVLWAATHHRWGHTQV</sequence>
<dbReference type="EMBL" id="CAVLGL010000082">
    <property type="protein sequence ID" value="CAK1588643.1"/>
    <property type="molecule type" value="Genomic_DNA"/>
</dbReference>
<name>A0AAV1L032_9NEOP</name>
<proteinExistence type="predicted"/>
<organism evidence="1 2">
    <name type="scientific">Parnassius mnemosyne</name>
    <name type="common">clouded apollo</name>
    <dbReference type="NCBI Taxonomy" id="213953"/>
    <lineage>
        <taxon>Eukaryota</taxon>
        <taxon>Metazoa</taxon>
        <taxon>Ecdysozoa</taxon>
        <taxon>Arthropoda</taxon>
        <taxon>Hexapoda</taxon>
        <taxon>Insecta</taxon>
        <taxon>Pterygota</taxon>
        <taxon>Neoptera</taxon>
        <taxon>Endopterygota</taxon>
        <taxon>Lepidoptera</taxon>
        <taxon>Glossata</taxon>
        <taxon>Ditrysia</taxon>
        <taxon>Papilionoidea</taxon>
        <taxon>Papilionidae</taxon>
        <taxon>Parnassiinae</taxon>
        <taxon>Parnassini</taxon>
        <taxon>Parnassius</taxon>
        <taxon>Driopa</taxon>
    </lineage>
</organism>
<gene>
    <name evidence="1" type="ORF">PARMNEM_LOCUS9254</name>
</gene>
<accession>A0AAV1L032</accession>
<comment type="caution">
    <text evidence="1">The sequence shown here is derived from an EMBL/GenBank/DDBJ whole genome shotgun (WGS) entry which is preliminary data.</text>
</comment>